<dbReference type="KEGG" id="msf:IT882_03530"/>
<dbReference type="Proteomes" id="UP000594480">
    <property type="component" value="Chromosome"/>
</dbReference>
<gene>
    <name evidence="3" type="ORF">IT882_03530</name>
</gene>
<reference evidence="3 4" key="1">
    <citation type="submission" date="2020-11" db="EMBL/GenBank/DDBJ databases">
        <title>Amino acid is mineralized and recycled by bacteria in oceanic microbiome.</title>
        <authorList>
            <person name="Zheng L.Y."/>
        </authorList>
    </citation>
    <scope>NUCLEOTIDE SEQUENCE [LARGE SCALE GENOMIC DNA]</scope>
    <source>
        <strain evidence="3 4">A32-1</strain>
    </source>
</reference>
<dbReference type="RefSeq" id="WP_195693193.1">
    <property type="nucleotide sequence ID" value="NZ_CP064760.1"/>
</dbReference>
<dbReference type="Gene3D" id="3.40.960.10">
    <property type="entry name" value="VSR Endonuclease"/>
    <property type="match status" value="1"/>
</dbReference>
<dbReference type="AlphaFoldDB" id="A0A7S8MZE7"/>
<feature type="domain" description="DUF559" evidence="1">
    <location>
        <begin position="186"/>
        <end position="268"/>
    </location>
</feature>
<dbReference type="InterPro" id="IPR011335">
    <property type="entry name" value="Restrct_endonuc-II-like"/>
</dbReference>
<evidence type="ECO:0000259" key="1">
    <source>
        <dbReference type="Pfam" id="PF04480"/>
    </source>
</evidence>
<organism evidence="3 4">
    <name type="scientific">Microbacterium schleiferi</name>
    <dbReference type="NCBI Taxonomy" id="69362"/>
    <lineage>
        <taxon>Bacteria</taxon>
        <taxon>Bacillati</taxon>
        <taxon>Actinomycetota</taxon>
        <taxon>Actinomycetes</taxon>
        <taxon>Micrococcales</taxon>
        <taxon>Microbacteriaceae</taxon>
        <taxon>Microbacterium</taxon>
    </lineage>
</organism>
<dbReference type="EMBL" id="CP064760">
    <property type="protein sequence ID" value="QPE05175.1"/>
    <property type="molecule type" value="Genomic_DNA"/>
</dbReference>
<feature type="domain" description="AbiEi antitoxin N-terminal" evidence="2">
    <location>
        <begin position="12"/>
        <end position="51"/>
    </location>
</feature>
<evidence type="ECO:0000259" key="2">
    <source>
        <dbReference type="Pfam" id="PF13338"/>
    </source>
</evidence>
<protein>
    <submittedName>
        <fullName evidence="3">Type IV toxin-antitoxin system AbiEi family antitoxin domain-containing protein</fullName>
    </submittedName>
</protein>
<accession>A0A7S8MZE7</accession>
<evidence type="ECO:0000313" key="4">
    <source>
        <dbReference type="Proteomes" id="UP000594480"/>
    </source>
</evidence>
<dbReference type="SUPFAM" id="SSF52980">
    <property type="entry name" value="Restriction endonuclease-like"/>
    <property type="match status" value="1"/>
</dbReference>
<name>A0A7S8MZE7_9MICO</name>
<dbReference type="InterPro" id="IPR025159">
    <property type="entry name" value="AbiEi_N"/>
</dbReference>
<keyword evidence="4" id="KW-1185">Reference proteome</keyword>
<dbReference type="Pfam" id="PF13338">
    <property type="entry name" value="AbiEi_4"/>
    <property type="match status" value="1"/>
</dbReference>
<dbReference type="InterPro" id="IPR007569">
    <property type="entry name" value="DUF559"/>
</dbReference>
<dbReference type="Pfam" id="PF04480">
    <property type="entry name" value="DUF559"/>
    <property type="match status" value="1"/>
</dbReference>
<sequence>MPGASSGRQPARRDRILTTSDLRAHGLSERAIRTLVNAGQLLRVRRGQYLIAGTPACIVEATRLGGRLDCVSLLREAGVFVAGSAPLHIQITNGSSRLPTRPSHVIAHWRDTAADRCSPIAPWIEALAQACRCQDPRSAIATLDSAWHLGFVDEADLREVFARLPLRYRALQGLLDRRSESGTETLMRLLLRTLGCDIRVQQRIPGVGRVDFVVDGWLIIECDSEAHHSGWEAARRDRRRDLAAAALGYTTIRPIAEDILHHRDELTAVLRTILDRPHMRGEARR</sequence>
<evidence type="ECO:0000313" key="3">
    <source>
        <dbReference type="EMBL" id="QPE05175.1"/>
    </source>
</evidence>
<proteinExistence type="predicted"/>